<name>A0AC35GBM6_9BILA</name>
<sequence>MADIRNYFTSRSQQQPRRRSPTKSALTDERLETGSPKKVKPTLKKLPKPSGPIVLDDDSDCEDPVPKALKSELKKNAKAEKNKRRVVLDTSEEDFFDESIGEQIAAAYKPSKRNVFIESSDSDDYVKPPTSSKKRKARVIETPSPVKTPTPRKAKKAKVVEEISDEDDVPVPKKKSKKKKAKQPSPEFMDVDIDESDAEEEDAKPVKRKGRRRTPPNQQKLDAMLSKKVPANKQLPKAVPPQKKTNVAVDPLDFFNNTAVSAATKPKQAPRKPPTPAKTTPEIVEMTDSEEEKPAAKKAKVTPRKSDTPKKAETPKKVEAPKKNEISKKPETTKKQSETSKKQAPSNEKPPKKESKKNAVKEVFNPPTYKHPTPKKALPALPPSKRAELPWVDKYKPASLKDMVGQATPASPTNKMLKWLKEWAKNNLGVGGMIKKAKPSPFEAQKDGTAFKAVLLSGPPGIGKTTSATLVCKELGLKYVEMNASDARNKKFLDDKIAELLGSRQVNEFFVGETPKTGNNQVTHVLIMDEVDGMSGNQDRAGIAELISMIKITKIPIICICNDRQSTKIRSLANHCFDLRFQRPNAQQIKGKLMSIKTKEKVQIPSDVMEQIIEASNQDLRQCIYSLQLYASGAKGKVEKKDISVNIFEAARKILSRETTIAEKQEMYFSDYSIMPLFVQENFPHVRGEGINNLTHLNAIRRAANCIAEADLIDKQVRSNGAWNLLPEHGMLSCALPAMYLDGHMTNQLGFPTWLGKNSSANKRQRMMRQLASHAHLKITGTCHSIVTDYLPVLRDHIYRPLVKKETEGVREVIELYKYYDLTRDDTEAINELAVWPGARDIAQNVNTKTKSALTRNLNKESRLLPYSVGTVQKGRKKAEGGSELEVDEEGKVVERKIGVIGSDDEEGGEDDEKDEEEEGENPEIKIKTTTTTSQDTKPKGNGSKRGGGSTATRGGRGRGKGKA</sequence>
<dbReference type="WBParaSite" id="PS1159_v2.g3675.t2">
    <property type="protein sequence ID" value="PS1159_v2.g3675.t2"/>
    <property type="gene ID" value="PS1159_v2.g3675"/>
</dbReference>
<proteinExistence type="predicted"/>
<protein>
    <submittedName>
        <fullName evidence="2">Replication factor C subunit 1</fullName>
    </submittedName>
</protein>
<evidence type="ECO:0000313" key="2">
    <source>
        <dbReference type="WBParaSite" id="PS1159_v2.g3675.t2"/>
    </source>
</evidence>
<accession>A0AC35GBM6</accession>
<reference evidence="2" key="1">
    <citation type="submission" date="2025-08" db="UniProtKB">
        <authorList>
            <consortium name="WormBaseParasite"/>
        </authorList>
    </citation>
    <scope>IDENTIFICATION</scope>
</reference>
<evidence type="ECO:0000313" key="1">
    <source>
        <dbReference type="Proteomes" id="UP000887580"/>
    </source>
</evidence>
<dbReference type="Proteomes" id="UP000887580">
    <property type="component" value="Unplaced"/>
</dbReference>
<organism evidence="1 2">
    <name type="scientific">Panagrolaimus sp. PS1159</name>
    <dbReference type="NCBI Taxonomy" id="55785"/>
    <lineage>
        <taxon>Eukaryota</taxon>
        <taxon>Metazoa</taxon>
        <taxon>Ecdysozoa</taxon>
        <taxon>Nematoda</taxon>
        <taxon>Chromadorea</taxon>
        <taxon>Rhabditida</taxon>
        <taxon>Tylenchina</taxon>
        <taxon>Panagrolaimomorpha</taxon>
        <taxon>Panagrolaimoidea</taxon>
        <taxon>Panagrolaimidae</taxon>
        <taxon>Panagrolaimus</taxon>
    </lineage>
</organism>